<dbReference type="Proteomes" id="UP001519460">
    <property type="component" value="Unassembled WGS sequence"/>
</dbReference>
<dbReference type="SUPFAM" id="SSF63712">
    <property type="entry name" value="Nicotinic receptor ligand binding domain-like"/>
    <property type="match status" value="1"/>
</dbReference>
<dbReference type="AlphaFoldDB" id="A0ABD0L6S2"/>
<gene>
    <name evidence="2" type="ORF">BaRGS_00013865</name>
</gene>
<accession>A0ABD0L6S2</accession>
<dbReference type="Gene3D" id="2.70.170.10">
    <property type="entry name" value="Neurotransmitter-gated ion-channel ligand-binding domain"/>
    <property type="match status" value="1"/>
</dbReference>
<sequence>MELETGTCKVEGLENPLLMSSVLAVSVSVKGQLSQLRAAVTLVETDENEYRLIRDLLTGYDKRVRPSHNYSESLNVTFGLALAQIIDVGRPAQRKHVLKKRSGNMKMVSTVVSAESRSFRFKRYAVERTRRW</sequence>
<organism evidence="2 3">
    <name type="scientific">Batillaria attramentaria</name>
    <dbReference type="NCBI Taxonomy" id="370345"/>
    <lineage>
        <taxon>Eukaryota</taxon>
        <taxon>Metazoa</taxon>
        <taxon>Spiralia</taxon>
        <taxon>Lophotrochozoa</taxon>
        <taxon>Mollusca</taxon>
        <taxon>Gastropoda</taxon>
        <taxon>Caenogastropoda</taxon>
        <taxon>Sorbeoconcha</taxon>
        <taxon>Cerithioidea</taxon>
        <taxon>Batillariidae</taxon>
        <taxon>Batillaria</taxon>
    </lineage>
</organism>
<dbReference type="EMBL" id="JACVVK020000079">
    <property type="protein sequence ID" value="KAK7494986.1"/>
    <property type="molecule type" value="Genomic_DNA"/>
</dbReference>
<evidence type="ECO:0000259" key="1">
    <source>
        <dbReference type="Pfam" id="PF02931"/>
    </source>
</evidence>
<dbReference type="InterPro" id="IPR006202">
    <property type="entry name" value="Neur_chan_lig-bd"/>
</dbReference>
<comment type="caution">
    <text evidence="2">The sequence shown here is derived from an EMBL/GenBank/DDBJ whole genome shotgun (WGS) entry which is preliminary data.</text>
</comment>
<proteinExistence type="predicted"/>
<evidence type="ECO:0000313" key="3">
    <source>
        <dbReference type="Proteomes" id="UP001519460"/>
    </source>
</evidence>
<protein>
    <recommendedName>
        <fullName evidence="1">Neurotransmitter-gated ion-channel ligand-binding domain-containing protein</fullName>
    </recommendedName>
</protein>
<evidence type="ECO:0000313" key="2">
    <source>
        <dbReference type="EMBL" id="KAK7494986.1"/>
    </source>
</evidence>
<keyword evidence="3" id="KW-1185">Reference proteome</keyword>
<feature type="domain" description="Neurotransmitter-gated ion-channel ligand-binding" evidence="1">
    <location>
        <begin position="49"/>
        <end position="91"/>
    </location>
</feature>
<dbReference type="Pfam" id="PF02931">
    <property type="entry name" value="Neur_chan_LBD"/>
    <property type="match status" value="1"/>
</dbReference>
<name>A0ABD0L6S2_9CAEN</name>
<reference evidence="2 3" key="1">
    <citation type="journal article" date="2023" name="Sci. Data">
        <title>Genome assembly of the Korean intertidal mud-creeper Batillaria attramentaria.</title>
        <authorList>
            <person name="Patra A.K."/>
            <person name="Ho P.T."/>
            <person name="Jun S."/>
            <person name="Lee S.J."/>
            <person name="Kim Y."/>
            <person name="Won Y.J."/>
        </authorList>
    </citation>
    <scope>NUCLEOTIDE SEQUENCE [LARGE SCALE GENOMIC DNA]</scope>
    <source>
        <strain evidence="2">Wonlab-2016</strain>
    </source>
</reference>
<dbReference type="InterPro" id="IPR036734">
    <property type="entry name" value="Neur_chan_lig-bd_sf"/>
</dbReference>